<keyword evidence="4" id="KW-0479">Metal-binding</keyword>
<name>A0AAU8AKW3_9RHOB</name>
<evidence type="ECO:0000256" key="4">
    <source>
        <dbReference type="ARBA" id="ARBA00022723"/>
    </source>
</evidence>
<dbReference type="PANTHER" id="PTHR43690:SF17">
    <property type="entry name" value="PROTEIN YHJJ"/>
    <property type="match status" value="1"/>
</dbReference>
<dbReference type="GO" id="GO:0006508">
    <property type="term" value="P:proteolysis"/>
    <property type="evidence" value="ECO:0007669"/>
    <property type="project" value="UniProtKB-KW"/>
</dbReference>
<organism evidence="13">
    <name type="scientific">Alloyangia sp. H15</name>
    <dbReference type="NCBI Taxonomy" id="3029062"/>
    <lineage>
        <taxon>Bacteria</taxon>
        <taxon>Pseudomonadati</taxon>
        <taxon>Pseudomonadota</taxon>
        <taxon>Alphaproteobacteria</taxon>
        <taxon>Rhodobacterales</taxon>
        <taxon>Roseobacteraceae</taxon>
        <taxon>Alloyangia</taxon>
    </lineage>
</organism>
<dbReference type="PANTHER" id="PTHR43690">
    <property type="entry name" value="NARDILYSIN"/>
    <property type="match status" value="1"/>
</dbReference>
<evidence type="ECO:0000256" key="6">
    <source>
        <dbReference type="ARBA" id="ARBA00022833"/>
    </source>
</evidence>
<proteinExistence type="inferred from homology"/>
<evidence type="ECO:0000256" key="1">
    <source>
        <dbReference type="ARBA" id="ARBA00001947"/>
    </source>
</evidence>
<evidence type="ECO:0000256" key="3">
    <source>
        <dbReference type="ARBA" id="ARBA00022670"/>
    </source>
</evidence>
<dbReference type="GO" id="GO:0046872">
    <property type="term" value="F:metal ion binding"/>
    <property type="evidence" value="ECO:0007669"/>
    <property type="project" value="UniProtKB-KW"/>
</dbReference>
<feature type="compositionally biased region" description="Low complexity" evidence="9">
    <location>
        <begin position="445"/>
        <end position="460"/>
    </location>
</feature>
<dbReference type="InterPro" id="IPR011249">
    <property type="entry name" value="Metalloenz_LuxS/M16"/>
</dbReference>
<dbReference type="Gene3D" id="3.30.830.10">
    <property type="entry name" value="Metalloenzyme, LuxS/M16 peptidase-like"/>
    <property type="match status" value="2"/>
</dbReference>
<dbReference type="PROSITE" id="PS00143">
    <property type="entry name" value="INSULINASE"/>
    <property type="match status" value="1"/>
</dbReference>
<dbReference type="InterPro" id="IPR050626">
    <property type="entry name" value="Peptidase_M16"/>
</dbReference>
<feature type="region of interest" description="Disordered" evidence="9">
    <location>
        <begin position="445"/>
        <end position="473"/>
    </location>
</feature>
<evidence type="ECO:0000259" key="12">
    <source>
        <dbReference type="Pfam" id="PF05193"/>
    </source>
</evidence>
<dbReference type="EMBL" id="CP123385">
    <property type="protein sequence ID" value="XCC95185.1"/>
    <property type="molecule type" value="Genomic_DNA"/>
</dbReference>
<dbReference type="InterPro" id="IPR001431">
    <property type="entry name" value="Pept_M16_Zn_BS"/>
</dbReference>
<protein>
    <submittedName>
        <fullName evidence="13">Pitrilysin family protein</fullName>
    </submittedName>
</protein>
<feature type="chain" id="PRO_5043739520" evidence="10">
    <location>
        <begin position="21"/>
        <end position="473"/>
    </location>
</feature>
<evidence type="ECO:0000259" key="11">
    <source>
        <dbReference type="Pfam" id="PF00675"/>
    </source>
</evidence>
<evidence type="ECO:0000256" key="5">
    <source>
        <dbReference type="ARBA" id="ARBA00022801"/>
    </source>
</evidence>
<feature type="domain" description="Peptidase M16 C-terminal" evidence="12">
    <location>
        <begin position="196"/>
        <end position="379"/>
    </location>
</feature>
<keyword evidence="10" id="KW-0732">Signal</keyword>
<dbReference type="RefSeq" id="WP_353474023.1">
    <property type="nucleotide sequence ID" value="NZ_CP123385.1"/>
</dbReference>
<keyword evidence="6" id="KW-0862">Zinc</keyword>
<comment type="similarity">
    <text evidence="2 8">Belongs to the peptidase M16 family.</text>
</comment>
<feature type="domain" description="Peptidase M16 N-terminal" evidence="11">
    <location>
        <begin position="42"/>
        <end position="186"/>
    </location>
</feature>
<keyword evidence="7" id="KW-0482">Metalloprotease</keyword>
<dbReference type="Pfam" id="PF05193">
    <property type="entry name" value="Peptidase_M16_C"/>
    <property type="match status" value="1"/>
</dbReference>
<dbReference type="InterPro" id="IPR011765">
    <property type="entry name" value="Pept_M16_N"/>
</dbReference>
<evidence type="ECO:0000256" key="10">
    <source>
        <dbReference type="SAM" id="SignalP"/>
    </source>
</evidence>
<reference evidence="13" key="1">
    <citation type="submission" date="2023-02" db="EMBL/GenBank/DDBJ databases">
        <title>Description and genomic characterization of Salipiger bruguierae sp. nov., isolated from the sediment of mangrove plant Bruguiera sexangula.</title>
        <authorList>
            <person name="Long M."/>
        </authorList>
    </citation>
    <scope>NUCLEOTIDE SEQUENCE</scope>
    <source>
        <strain evidence="13">H15</strain>
    </source>
</reference>
<dbReference type="Pfam" id="PF00675">
    <property type="entry name" value="Peptidase_M16"/>
    <property type="match status" value="1"/>
</dbReference>
<sequence length="473" mass="51725">MKSWSAALAVVVLSAMPLRAETPEGPEKTPVTTFSLGNGMDVVVVEDHRAPVVVHMVWYKAGSADETAGSSGVAHFLEHLLFKGTDKMAPGEFSKIVARNGGTDNAFTSFDQTAYHQRVAADRLGLMMEMEADRMVNLKLDEEDILTERDVIIEERNMRTENDPGALLREQMNASLYLNSRYGVPVIGWREEMENLDLGDALAFYRRNYAPNNAILVVAGDTTPGKVRELAERTYGQLPANPEVGAPRARPQEPRQMAERRLRFEDPRVAQPYVMRLYLAPERDPGDQQEAAALTLLAEILGGGPTSVLNQKLQFQQHKAIYVGAFYDGTSYDDGSFGFGIVPAPGVTLEEAEAALDAELAAFLETGCDEAQLERIKFQARASEIYDRDDVASVAQRYGNALTSGLTVEDVEAWPGILQEVTGEQIVAAARKVFDRRHSVTGYLTTPADAAPASSSETAPVSLPQTNAEEVSQ</sequence>
<dbReference type="SUPFAM" id="SSF63411">
    <property type="entry name" value="LuxS/MPP-like metallohydrolase"/>
    <property type="match status" value="2"/>
</dbReference>
<dbReference type="AlphaFoldDB" id="A0AAU8AKW3"/>
<evidence type="ECO:0000256" key="7">
    <source>
        <dbReference type="ARBA" id="ARBA00023049"/>
    </source>
</evidence>
<keyword evidence="5" id="KW-0378">Hydrolase</keyword>
<evidence type="ECO:0000256" key="8">
    <source>
        <dbReference type="RuleBase" id="RU004447"/>
    </source>
</evidence>
<feature type="signal peptide" evidence="10">
    <location>
        <begin position="1"/>
        <end position="20"/>
    </location>
</feature>
<dbReference type="GO" id="GO:0004222">
    <property type="term" value="F:metalloendopeptidase activity"/>
    <property type="evidence" value="ECO:0007669"/>
    <property type="project" value="InterPro"/>
</dbReference>
<accession>A0AAU8AKW3</accession>
<comment type="cofactor">
    <cofactor evidence="1">
        <name>Zn(2+)</name>
        <dbReference type="ChEBI" id="CHEBI:29105"/>
    </cofactor>
</comment>
<gene>
    <name evidence="13" type="ORF">PVT71_19035</name>
</gene>
<feature type="compositionally biased region" description="Polar residues" evidence="9">
    <location>
        <begin position="463"/>
        <end position="473"/>
    </location>
</feature>
<evidence type="ECO:0000313" key="13">
    <source>
        <dbReference type="EMBL" id="XCC95185.1"/>
    </source>
</evidence>
<evidence type="ECO:0000256" key="2">
    <source>
        <dbReference type="ARBA" id="ARBA00007261"/>
    </source>
</evidence>
<evidence type="ECO:0000256" key="9">
    <source>
        <dbReference type="SAM" id="MobiDB-lite"/>
    </source>
</evidence>
<dbReference type="InterPro" id="IPR007863">
    <property type="entry name" value="Peptidase_M16_C"/>
</dbReference>
<keyword evidence="3" id="KW-0645">Protease</keyword>